<dbReference type="EMBL" id="AP019400">
    <property type="protein sequence ID" value="BBI34496.1"/>
    <property type="molecule type" value="Genomic_DNA"/>
</dbReference>
<organism evidence="2 3">
    <name type="scientific">Cohnella abietis</name>
    <dbReference type="NCBI Taxonomy" id="2507935"/>
    <lineage>
        <taxon>Bacteria</taxon>
        <taxon>Bacillati</taxon>
        <taxon>Bacillota</taxon>
        <taxon>Bacilli</taxon>
        <taxon>Bacillales</taxon>
        <taxon>Paenibacillaceae</taxon>
        <taxon>Cohnella</taxon>
    </lineage>
</organism>
<dbReference type="AlphaFoldDB" id="A0A3T1D8T7"/>
<feature type="domain" description="N-acetyltransferase" evidence="1">
    <location>
        <begin position="1"/>
        <end position="167"/>
    </location>
</feature>
<gene>
    <name evidence="2" type="ORF">KCTCHS21_38950</name>
</gene>
<dbReference type="CDD" id="cd04301">
    <property type="entry name" value="NAT_SF"/>
    <property type="match status" value="1"/>
</dbReference>
<dbReference type="PROSITE" id="PS51186">
    <property type="entry name" value="GNAT"/>
    <property type="match status" value="1"/>
</dbReference>
<evidence type="ECO:0000313" key="2">
    <source>
        <dbReference type="EMBL" id="BBI34496.1"/>
    </source>
</evidence>
<dbReference type="InterPro" id="IPR000182">
    <property type="entry name" value="GNAT_dom"/>
</dbReference>
<dbReference type="GO" id="GO:0016747">
    <property type="term" value="F:acyltransferase activity, transferring groups other than amino-acyl groups"/>
    <property type="evidence" value="ECO:0007669"/>
    <property type="project" value="InterPro"/>
</dbReference>
<dbReference type="RefSeq" id="WP_130611916.1">
    <property type="nucleotide sequence ID" value="NZ_AP019400.1"/>
</dbReference>
<evidence type="ECO:0000259" key="1">
    <source>
        <dbReference type="PROSITE" id="PS51186"/>
    </source>
</evidence>
<dbReference type="Pfam" id="PF00583">
    <property type="entry name" value="Acetyltransf_1"/>
    <property type="match status" value="1"/>
</dbReference>
<keyword evidence="3" id="KW-1185">Reference proteome</keyword>
<reference evidence="2 3" key="1">
    <citation type="submission" date="2019-01" db="EMBL/GenBank/DDBJ databases">
        <title>Complete genome sequence of Cohnella hallensis HS21 isolated from Korean fir (Abies koreana) rhizospheric soil.</title>
        <authorList>
            <person name="Jiang L."/>
            <person name="Kang S.W."/>
            <person name="Kim S."/>
            <person name="Jung J."/>
            <person name="Kim C.Y."/>
            <person name="Kim D.H."/>
            <person name="Kim S.W."/>
            <person name="Lee J."/>
        </authorList>
    </citation>
    <scope>NUCLEOTIDE SEQUENCE [LARGE SCALE GENOMIC DNA]</scope>
    <source>
        <strain evidence="2 3">HS21</strain>
    </source>
</reference>
<evidence type="ECO:0000313" key="3">
    <source>
        <dbReference type="Proteomes" id="UP000289856"/>
    </source>
</evidence>
<dbReference type="Gene3D" id="3.40.630.30">
    <property type="match status" value="1"/>
</dbReference>
<sequence length="167" mass="19274">MDIRRLDQTKVSDIMALMVDVVSRLPSQDLFAMDDEQYLYTHIQEKGEIYGAYLNGELVAYSVLAFPGLSESNLGREFGVPEEELPYVASLDATIVHESARGLGLQRYFHRLREQRARENGYRHLYSTVHPQNLVSIKNLESEGFILQFTRPMYNGKSRHCYAKLLR</sequence>
<name>A0A3T1D8T7_9BACL</name>
<dbReference type="OrthoDB" id="8750087at2"/>
<accession>A0A3T1D8T7</accession>
<dbReference type="SUPFAM" id="SSF55729">
    <property type="entry name" value="Acyl-CoA N-acyltransferases (Nat)"/>
    <property type="match status" value="1"/>
</dbReference>
<proteinExistence type="predicted"/>
<dbReference type="Proteomes" id="UP000289856">
    <property type="component" value="Chromosome"/>
</dbReference>
<dbReference type="InterPro" id="IPR016181">
    <property type="entry name" value="Acyl_CoA_acyltransferase"/>
</dbReference>
<dbReference type="KEGG" id="cohn:KCTCHS21_38950"/>
<protein>
    <recommendedName>
        <fullName evidence="1">N-acetyltransferase domain-containing protein</fullName>
    </recommendedName>
</protein>